<dbReference type="STRING" id="263475.AMD00_18505"/>
<dbReference type="InterPro" id="IPR000791">
    <property type="entry name" value="Gpr1/Fun34/SatP-like"/>
</dbReference>
<dbReference type="InterPro" id="IPR047623">
    <property type="entry name" value="SatP"/>
</dbReference>
<proteinExistence type="inferred from homology"/>
<keyword evidence="4" id="KW-1133">Transmembrane helix</keyword>
<dbReference type="Proteomes" id="UP000036867">
    <property type="component" value="Unassembled WGS sequence"/>
</dbReference>
<evidence type="ECO:0000256" key="1">
    <source>
        <dbReference type="ARBA" id="ARBA00004141"/>
    </source>
</evidence>
<comment type="subcellular location">
    <subcellularLocation>
        <location evidence="1">Membrane</location>
        <topology evidence="1">Multi-pass membrane protein</topology>
    </subcellularLocation>
</comment>
<evidence type="ECO:0000256" key="2">
    <source>
        <dbReference type="ARBA" id="ARBA00005587"/>
    </source>
</evidence>
<name>A0A0M0LBA9_9BACL</name>
<dbReference type="PANTHER" id="PTHR30178:SF3">
    <property type="entry name" value="SUCCINATE-ACETATE_PROTON SYMPORTER SATP"/>
    <property type="match status" value="1"/>
</dbReference>
<dbReference type="GO" id="GO:0016020">
    <property type="term" value="C:membrane"/>
    <property type="evidence" value="ECO:0007669"/>
    <property type="project" value="UniProtKB-SubCell"/>
</dbReference>
<accession>A0A0M0LBA9</accession>
<protein>
    <submittedName>
        <fullName evidence="6">Uncharacterized protein</fullName>
    </submittedName>
</protein>
<comment type="caution">
    <text evidence="6">The sequence shown here is derived from an EMBL/GenBank/DDBJ whole genome shotgun (WGS) entry which is preliminary data.</text>
</comment>
<dbReference type="GeneID" id="301138089"/>
<dbReference type="RefSeq" id="WP_053418521.1">
    <property type="nucleotide sequence ID" value="NZ_LILB01000007.1"/>
</dbReference>
<dbReference type="PATRIC" id="fig|263475.3.peg.2542"/>
<evidence type="ECO:0000256" key="5">
    <source>
        <dbReference type="ARBA" id="ARBA00023136"/>
    </source>
</evidence>
<dbReference type="OrthoDB" id="9787939at2"/>
<dbReference type="AlphaFoldDB" id="A0A0M0LBA9"/>
<keyword evidence="5" id="KW-0472">Membrane</keyword>
<dbReference type="NCBIfam" id="NF038013">
    <property type="entry name" value="AceTr_1"/>
    <property type="match status" value="1"/>
</dbReference>
<dbReference type="Pfam" id="PF01184">
    <property type="entry name" value="Gpr1_Fun34_YaaH"/>
    <property type="match status" value="1"/>
</dbReference>
<reference evidence="7" key="1">
    <citation type="submission" date="2015-08" db="EMBL/GenBank/DDBJ databases">
        <title>Fjat-10028 dsm 16317.</title>
        <authorList>
            <person name="Liu B."/>
            <person name="Wang J."/>
            <person name="Zhu Y."/>
            <person name="Liu G."/>
            <person name="Chen Q."/>
            <person name="Chen Z."/>
            <person name="Lan J."/>
            <person name="Che J."/>
            <person name="Ge C."/>
            <person name="Shi H."/>
            <person name="Pan Z."/>
            <person name="Liu X."/>
        </authorList>
    </citation>
    <scope>NUCLEOTIDE SEQUENCE [LARGE SCALE GENOMIC DNA]</scope>
    <source>
        <strain evidence="7">DSM 16317</strain>
    </source>
</reference>
<comment type="similarity">
    <text evidence="2">Belongs to the acetate uptake transporter (AceTr) (TC 2.A.96) family.</text>
</comment>
<organism evidence="6 7">
    <name type="scientific">Viridibacillus arvi</name>
    <dbReference type="NCBI Taxonomy" id="263475"/>
    <lineage>
        <taxon>Bacteria</taxon>
        <taxon>Bacillati</taxon>
        <taxon>Bacillota</taxon>
        <taxon>Bacilli</taxon>
        <taxon>Bacillales</taxon>
        <taxon>Caryophanaceae</taxon>
        <taxon>Viridibacillus</taxon>
    </lineage>
</organism>
<evidence type="ECO:0000313" key="7">
    <source>
        <dbReference type="Proteomes" id="UP000036867"/>
    </source>
</evidence>
<evidence type="ECO:0000313" key="6">
    <source>
        <dbReference type="EMBL" id="KOO48385.1"/>
    </source>
</evidence>
<sequence length="220" mass="23975">MNQTKDIKITTADPSGIGLFGLAIVTLVASSQKLGWTEGVGLVIPWAIFLGGIAQFYASILDSKHNNTFGTTAFGAYGLFWMAVATSWFVQSGTFGLTLQESADVHQLGFVYIGYLVFTIFMTIGALETNKVLFFIFFLINFLFVGLSLSSLGIMEHGMHLLAAYSEFGIAILSLYGAGANVLNKHFGFEFLPLGKPFGIITKPMEKEKTAHLQTNNQSF</sequence>
<keyword evidence="7" id="KW-1185">Reference proteome</keyword>
<evidence type="ECO:0000256" key="4">
    <source>
        <dbReference type="ARBA" id="ARBA00022989"/>
    </source>
</evidence>
<evidence type="ECO:0000256" key="3">
    <source>
        <dbReference type="ARBA" id="ARBA00022692"/>
    </source>
</evidence>
<dbReference type="PANTHER" id="PTHR30178">
    <property type="entry name" value="INNER MEMBRANE PROTEIN YAAH"/>
    <property type="match status" value="1"/>
</dbReference>
<keyword evidence="3" id="KW-0812">Transmembrane</keyword>
<dbReference type="EMBL" id="LILB01000007">
    <property type="protein sequence ID" value="KOO48385.1"/>
    <property type="molecule type" value="Genomic_DNA"/>
</dbReference>
<gene>
    <name evidence="6" type="ORF">AMD00_18505</name>
</gene>